<feature type="compositionally biased region" description="Basic and acidic residues" evidence="3">
    <location>
        <begin position="236"/>
        <end position="259"/>
    </location>
</feature>
<dbReference type="CDD" id="cd06558">
    <property type="entry name" value="crotonase-like"/>
    <property type="match status" value="1"/>
</dbReference>
<feature type="region of interest" description="Disordered" evidence="3">
    <location>
        <begin position="231"/>
        <end position="259"/>
    </location>
</feature>
<comment type="caution">
    <text evidence="4">The sequence shown here is derived from an EMBL/GenBank/DDBJ whole genome shotgun (WGS) entry which is preliminary data.</text>
</comment>
<evidence type="ECO:0000313" key="5">
    <source>
        <dbReference type="Proteomes" id="UP000265509"/>
    </source>
</evidence>
<dbReference type="InterPro" id="IPR001753">
    <property type="entry name" value="Enoyl-CoA_hydra/iso"/>
</dbReference>
<accession>A0A3L7DZP4</accession>
<evidence type="ECO:0000256" key="1">
    <source>
        <dbReference type="ARBA" id="ARBA00005254"/>
    </source>
</evidence>
<dbReference type="EMBL" id="QRAN01000012">
    <property type="protein sequence ID" value="RLQ21461.1"/>
    <property type="molecule type" value="Genomic_DNA"/>
</dbReference>
<evidence type="ECO:0000256" key="3">
    <source>
        <dbReference type="SAM" id="MobiDB-lite"/>
    </source>
</evidence>
<dbReference type="PANTHER" id="PTHR11941">
    <property type="entry name" value="ENOYL-COA HYDRATASE-RELATED"/>
    <property type="match status" value="1"/>
</dbReference>
<dbReference type="GO" id="GO:0016853">
    <property type="term" value="F:isomerase activity"/>
    <property type="evidence" value="ECO:0007669"/>
    <property type="project" value="UniProtKB-KW"/>
</dbReference>
<dbReference type="SUPFAM" id="SSF52096">
    <property type="entry name" value="ClpP/crotonase"/>
    <property type="match status" value="1"/>
</dbReference>
<reference evidence="4 5" key="1">
    <citation type="submission" date="2018-07" db="EMBL/GenBank/DDBJ databases">
        <title>Halioglobus sp. genome submission.</title>
        <authorList>
            <person name="Ye M.-Q."/>
            <person name="Du Z.-J."/>
        </authorList>
    </citation>
    <scope>NUCLEOTIDE SEQUENCE [LARGE SCALE GENOMIC DNA]</scope>
    <source>
        <strain evidence="4 5">U0301</strain>
    </source>
</reference>
<dbReference type="GO" id="GO:0006635">
    <property type="term" value="P:fatty acid beta-oxidation"/>
    <property type="evidence" value="ECO:0007669"/>
    <property type="project" value="TreeGrafter"/>
</dbReference>
<dbReference type="InterPro" id="IPR029045">
    <property type="entry name" value="ClpP/crotonase-like_dom_sf"/>
</dbReference>
<dbReference type="PANTHER" id="PTHR11941:SF54">
    <property type="entry name" value="ENOYL-COA HYDRATASE, MITOCHONDRIAL"/>
    <property type="match status" value="1"/>
</dbReference>
<dbReference type="Proteomes" id="UP000265509">
    <property type="component" value="Unassembled WGS sequence"/>
</dbReference>
<dbReference type="InterPro" id="IPR018376">
    <property type="entry name" value="Enoyl-CoA_hyd/isom_CS"/>
</dbReference>
<sequence length="259" mass="27068">MGHDCNGGGLRAFTMSDLIRIERDDKLLTLVLNRPERKNALSIALLEAFCKALYEEVTVQTVAVIICGEGGCFSAGADLSDLNGTLDDLAVDDAVAAAVQAINDTPVPVIAAIDGPCVGAAVDFCLACDVRVASAGAFIQIPAARLGLLYNPAAVARVARSVAPDILFRLLVLGERFLAEEAARVGLLSYPIANGGSREAAVAIARAGAGNVPLAVAASKGLLNALQDGSYDPESWNEKRRNILESPERRAAVESAKKR</sequence>
<dbReference type="Gene3D" id="3.90.226.10">
    <property type="entry name" value="2-enoyl-CoA Hydratase, Chain A, domain 1"/>
    <property type="match status" value="1"/>
</dbReference>
<dbReference type="OrthoDB" id="9807606at2"/>
<organism evidence="4 5">
    <name type="scientific">Seongchinamella sediminis</name>
    <dbReference type="NCBI Taxonomy" id="2283635"/>
    <lineage>
        <taxon>Bacteria</taxon>
        <taxon>Pseudomonadati</taxon>
        <taxon>Pseudomonadota</taxon>
        <taxon>Gammaproteobacteria</taxon>
        <taxon>Cellvibrionales</taxon>
        <taxon>Halieaceae</taxon>
        <taxon>Seongchinamella</taxon>
    </lineage>
</organism>
<dbReference type="PROSITE" id="PS00166">
    <property type="entry name" value="ENOYL_COA_HYDRATASE"/>
    <property type="match status" value="1"/>
</dbReference>
<protein>
    <submittedName>
        <fullName evidence="4">Enoyl-CoA hydratase/isomerase family protein</fullName>
    </submittedName>
</protein>
<gene>
    <name evidence="4" type="ORF">DWB85_11900</name>
</gene>
<comment type="similarity">
    <text evidence="1 2">Belongs to the enoyl-CoA hydratase/isomerase family.</text>
</comment>
<name>A0A3L7DZP4_9GAMM</name>
<proteinExistence type="inferred from homology"/>
<keyword evidence="4" id="KW-0413">Isomerase</keyword>
<evidence type="ECO:0000256" key="2">
    <source>
        <dbReference type="RuleBase" id="RU003707"/>
    </source>
</evidence>
<dbReference type="Pfam" id="PF00378">
    <property type="entry name" value="ECH_1"/>
    <property type="match status" value="1"/>
</dbReference>
<evidence type="ECO:0000313" key="4">
    <source>
        <dbReference type="EMBL" id="RLQ21461.1"/>
    </source>
</evidence>
<keyword evidence="5" id="KW-1185">Reference proteome</keyword>
<dbReference type="AlphaFoldDB" id="A0A3L7DZP4"/>